<comment type="similarity">
    <text evidence="2 8">Belongs to the 4-toluene sulfonate uptake permease (TSUP) (TC 2.A.102) family.</text>
</comment>
<feature type="transmembrane region" description="Helical" evidence="8">
    <location>
        <begin position="166"/>
        <end position="188"/>
    </location>
</feature>
<feature type="transmembrane region" description="Helical" evidence="8">
    <location>
        <begin position="31"/>
        <end position="52"/>
    </location>
</feature>
<dbReference type="InterPro" id="IPR052017">
    <property type="entry name" value="TSUP"/>
</dbReference>
<comment type="subcellular location">
    <subcellularLocation>
        <location evidence="1 8">Cell membrane</location>
        <topology evidence="1 8">Multi-pass membrane protein</topology>
    </subcellularLocation>
</comment>
<reference evidence="9 10" key="1">
    <citation type="submission" date="2014-09" db="EMBL/GenBank/DDBJ databases">
        <authorList>
            <person name="McGinnis J.M."/>
            <person name="Wolfgang W.J."/>
        </authorList>
    </citation>
    <scope>NUCLEOTIDE SEQUENCE [LARGE SCALE GENOMIC DNA]</scope>
    <source>
        <strain evidence="9 10">HAMBI 3106</strain>
    </source>
</reference>
<dbReference type="Proteomes" id="UP000029917">
    <property type="component" value="Unassembled WGS sequence"/>
</dbReference>
<keyword evidence="10" id="KW-1185">Reference proteome</keyword>
<dbReference type="GO" id="GO:0005886">
    <property type="term" value="C:plasma membrane"/>
    <property type="evidence" value="ECO:0007669"/>
    <property type="project" value="UniProtKB-SubCell"/>
</dbReference>
<evidence type="ECO:0000313" key="9">
    <source>
        <dbReference type="EMBL" id="KGJ09400.1"/>
    </source>
</evidence>
<keyword evidence="4 8" id="KW-1003">Cell membrane</keyword>
<evidence type="ECO:0000256" key="2">
    <source>
        <dbReference type="ARBA" id="ARBA00009142"/>
    </source>
</evidence>
<evidence type="ECO:0000256" key="3">
    <source>
        <dbReference type="ARBA" id="ARBA00022448"/>
    </source>
</evidence>
<feature type="transmembrane region" description="Helical" evidence="8">
    <location>
        <begin position="73"/>
        <end position="93"/>
    </location>
</feature>
<evidence type="ECO:0000256" key="1">
    <source>
        <dbReference type="ARBA" id="ARBA00004651"/>
    </source>
</evidence>
<dbReference type="AlphaFoldDB" id="A0A099FF79"/>
<keyword evidence="5 8" id="KW-0812">Transmembrane</keyword>
<comment type="caution">
    <text evidence="9">The sequence shown here is derived from an EMBL/GenBank/DDBJ whole genome shotgun (WGS) entry which is preliminary data.</text>
</comment>
<protein>
    <recommendedName>
        <fullName evidence="8">Probable membrane transporter protein</fullName>
    </recommendedName>
</protein>
<dbReference type="EMBL" id="JRKS01000002">
    <property type="protein sequence ID" value="KGJ09400.1"/>
    <property type="molecule type" value="Genomic_DNA"/>
</dbReference>
<dbReference type="Pfam" id="PF01925">
    <property type="entry name" value="TauE"/>
    <property type="match status" value="1"/>
</dbReference>
<proteinExistence type="inferred from homology"/>
<dbReference type="PANTHER" id="PTHR30269:SF32">
    <property type="entry name" value="MEMBRANE TRANSPORTER PROTEIN-RELATED"/>
    <property type="match status" value="1"/>
</dbReference>
<evidence type="ECO:0000256" key="8">
    <source>
        <dbReference type="RuleBase" id="RU363041"/>
    </source>
</evidence>
<evidence type="ECO:0000256" key="7">
    <source>
        <dbReference type="ARBA" id="ARBA00023136"/>
    </source>
</evidence>
<evidence type="ECO:0000256" key="4">
    <source>
        <dbReference type="ARBA" id="ARBA00022475"/>
    </source>
</evidence>
<dbReference type="InterPro" id="IPR002781">
    <property type="entry name" value="TM_pro_TauE-like"/>
</dbReference>
<feature type="transmembrane region" description="Helical" evidence="8">
    <location>
        <begin position="194"/>
        <end position="213"/>
    </location>
</feature>
<keyword evidence="6 8" id="KW-1133">Transmembrane helix</keyword>
<gene>
    <name evidence="9" type="ORF">IC63_01110</name>
</gene>
<evidence type="ECO:0000313" key="10">
    <source>
        <dbReference type="Proteomes" id="UP000029917"/>
    </source>
</evidence>
<feature type="transmembrane region" description="Helical" evidence="8">
    <location>
        <begin position="225"/>
        <end position="243"/>
    </location>
</feature>
<name>A0A099FF79_9RHOB</name>
<dbReference type="PANTHER" id="PTHR30269">
    <property type="entry name" value="TRANSMEMBRANE PROTEIN YFCA"/>
    <property type="match status" value="1"/>
</dbReference>
<dbReference type="STRING" id="690417.IC63_01110"/>
<evidence type="ECO:0000256" key="6">
    <source>
        <dbReference type="ARBA" id="ARBA00022989"/>
    </source>
</evidence>
<keyword evidence="3" id="KW-0813">Transport</keyword>
<accession>A0A099FF79</accession>
<reference evidence="9 10" key="2">
    <citation type="submission" date="2014-10" db="EMBL/GenBank/DDBJ databases">
        <title>Paracoccus sanguinis sp. nov., isolated from clinical specimens of New York State patients.</title>
        <authorList>
            <person name="Mingle L.A."/>
            <person name="Cole J.A."/>
            <person name="Lapierre P."/>
            <person name="Musser K.A."/>
        </authorList>
    </citation>
    <scope>NUCLEOTIDE SEQUENCE [LARGE SCALE GENOMIC DNA]</scope>
    <source>
        <strain evidence="9 10">HAMBI 3106</strain>
    </source>
</reference>
<sequence length="246" mass="25205">MPDPASVALTALAFLAGGILKGATGAGTPIIAVPLMTMMFGVETAVAVFALPNLLANVGQSWACRTVPVDRRLLWGFALGGGIGTAIGTALLFSLPDAVLKIAVGLTVMVYVLFRLIRPGRALFPNAAARLAPVAGGLGGVLMGATGISAPVSLTFLNAVALPRPAFVRTVSSFFVALACVQIPLLLWNGVLTAPHALLGLGAFVTILAGMTIGARLGRRLSSAAFDRVILTLLTVLALKLLWDAL</sequence>
<evidence type="ECO:0000256" key="5">
    <source>
        <dbReference type="ARBA" id="ARBA00022692"/>
    </source>
</evidence>
<organism evidence="9 10">
    <name type="scientific">Paracoccus sphaerophysae</name>
    <dbReference type="NCBI Taxonomy" id="690417"/>
    <lineage>
        <taxon>Bacteria</taxon>
        <taxon>Pseudomonadati</taxon>
        <taxon>Pseudomonadota</taxon>
        <taxon>Alphaproteobacteria</taxon>
        <taxon>Rhodobacterales</taxon>
        <taxon>Paracoccaceae</taxon>
        <taxon>Paracoccus</taxon>
    </lineage>
</organism>
<keyword evidence="7 8" id="KW-0472">Membrane</keyword>
<feature type="transmembrane region" description="Helical" evidence="8">
    <location>
        <begin position="99"/>
        <end position="117"/>
    </location>
</feature>